<comment type="caution">
    <text evidence="1">The sequence shown here is derived from an EMBL/GenBank/DDBJ whole genome shotgun (WGS) entry which is preliminary data.</text>
</comment>
<organism evidence="1 2">
    <name type="scientific">Danaus plexippus plexippus</name>
    <dbReference type="NCBI Taxonomy" id="278856"/>
    <lineage>
        <taxon>Eukaryota</taxon>
        <taxon>Metazoa</taxon>
        <taxon>Ecdysozoa</taxon>
        <taxon>Arthropoda</taxon>
        <taxon>Hexapoda</taxon>
        <taxon>Insecta</taxon>
        <taxon>Pterygota</taxon>
        <taxon>Neoptera</taxon>
        <taxon>Endopterygota</taxon>
        <taxon>Lepidoptera</taxon>
        <taxon>Glossata</taxon>
        <taxon>Ditrysia</taxon>
        <taxon>Papilionoidea</taxon>
        <taxon>Nymphalidae</taxon>
        <taxon>Danainae</taxon>
        <taxon>Danaini</taxon>
        <taxon>Danaina</taxon>
        <taxon>Danaus</taxon>
        <taxon>Danaus</taxon>
    </lineage>
</organism>
<protein>
    <submittedName>
        <fullName evidence="1">Uncharacterized protein</fullName>
    </submittedName>
</protein>
<gene>
    <name evidence="1" type="ORF">KGM_201747</name>
</gene>
<reference evidence="1 2" key="1">
    <citation type="journal article" date="2011" name="Cell">
        <title>The monarch butterfly genome yields insights into long-distance migration.</title>
        <authorList>
            <person name="Zhan S."/>
            <person name="Merlin C."/>
            <person name="Boore J.L."/>
            <person name="Reppert S.M."/>
        </authorList>
    </citation>
    <scope>NUCLEOTIDE SEQUENCE [LARGE SCALE GENOMIC DNA]</scope>
    <source>
        <strain evidence="1">F-2</strain>
    </source>
</reference>
<dbReference type="Proteomes" id="UP000007151">
    <property type="component" value="Unassembled WGS sequence"/>
</dbReference>
<dbReference type="EMBL" id="AGBW02008206">
    <property type="protein sequence ID" value="OWR54017.1"/>
    <property type="molecule type" value="Genomic_DNA"/>
</dbReference>
<dbReference type="KEGG" id="dpl:KGM_201747"/>
<accession>A0A212FJT6</accession>
<dbReference type="InParanoid" id="A0A212FJT6"/>
<evidence type="ECO:0000313" key="2">
    <source>
        <dbReference type="Proteomes" id="UP000007151"/>
    </source>
</evidence>
<evidence type="ECO:0000313" key="1">
    <source>
        <dbReference type="EMBL" id="OWR54017.1"/>
    </source>
</evidence>
<proteinExistence type="predicted"/>
<name>A0A212FJT6_DANPL</name>
<keyword evidence="2" id="KW-1185">Reference proteome</keyword>
<sequence>MDKSRGGNL</sequence>